<dbReference type="InterPro" id="IPR029056">
    <property type="entry name" value="Ribokinase-like"/>
</dbReference>
<dbReference type="SUPFAM" id="SSF53613">
    <property type="entry name" value="Ribokinase-like"/>
    <property type="match status" value="1"/>
</dbReference>
<evidence type="ECO:0000256" key="2">
    <source>
        <dbReference type="ARBA" id="ARBA00022801"/>
    </source>
</evidence>
<keyword evidence="5" id="KW-0326">Glycosidase</keyword>
<dbReference type="GO" id="GO:0005737">
    <property type="term" value="C:cytoplasm"/>
    <property type="evidence" value="ECO:0007669"/>
    <property type="project" value="TreeGrafter"/>
</dbReference>
<comment type="caution">
    <text evidence="7">The sequence shown here is derived from an EMBL/GenBank/DDBJ whole genome shotgun (WGS) entry which is preliminary data.</text>
</comment>
<dbReference type="EMBL" id="NPHW01003824">
    <property type="protein sequence ID" value="OXV08920.1"/>
    <property type="molecule type" value="Genomic_DNA"/>
</dbReference>
<dbReference type="Proteomes" id="UP000243515">
    <property type="component" value="Unassembled WGS sequence"/>
</dbReference>
<dbReference type="Gene3D" id="3.40.1790.10">
    <property type="entry name" value="Indigoidine synthase domain"/>
    <property type="match status" value="2"/>
</dbReference>
<accession>A0A232LXM0</accession>
<keyword evidence="2" id="KW-0378">Hydrolase</keyword>
<dbReference type="AlphaFoldDB" id="A0A232LXM0"/>
<evidence type="ECO:0000259" key="6">
    <source>
        <dbReference type="Pfam" id="PF00294"/>
    </source>
</evidence>
<evidence type="ECO:0000256" key="5">
    <source>
        <dbReference type="ARBA" id="ARBA00023295"/>
    </source>
</evidence>
<reference evidence="7 8" key="1">
    <citation type="journal article" date="2015" name="Environ. Microbiol.">
        <title>Metagenome sequence of Elaphomyces granulatus from sporocarp tissue reveals Ascomycota ectomycorrhizal fingerprints of genome expansion and a Proteobacteria-rich microbiome.</title>
        <authorList>
            <person name="Quandt C.A."/>
            <person name="Kohler A."/>
            <person name="Hesse C.N."/>
            <person name="Sharpton T.J."/>
            <person name="Martin F."/>
            <person name="Spatafora J.W."/>
        </authorList>
    </citation>
    <scope>NUCLEOTIDE SEQUENCE [LARGE SCALE GENOMIC DNA]</scope>
    <source>
        <strain evidence="7 8">OSC145934</strain>
    </source>
</reference>
<protein>
    <recommendedName>
        <fullName evidence="6">Carbohydrate kinase PfkB domain-containing protein</fullName>
    </recommendedName>
</protein>
<keyword evidence="4" id="KW-0456">Lyase</keyword>
<name>A0A232LXM0_9EURO</name>
<dbReference type="GO" id="GO:0016798">
    <property type="term" value="F:hydrolase activity, acting on glycosyl bonds"/>
    <property type="evidence" value="ECO:0007669"/>
    <property type="project" value="UniProtKB-KW"/>
</dbReference>
<sequence length="644" mass="69858">MIAWNAVAPWRRWSGGRSIGALPLWLRRSYGLSSSFLKVSEEVQDAVVAGRPVIALETTIYTHGIFSPVCLDYAQILLLINSGVHRGGEVSMDISADLTELGRTPVTVISSGCKSFLDIPRTLEYLETQGVCVGTFADGRNGPIDFPAFFSRESGVRSPRVIQDEAEAAAIVHAQLKLHLSSGIHFANPVPEQYSMPKYEMDEVIAEALRCADLEGFHGSDNTPYVLSKIKELSGSRSVAANKGLIESNVKRATKVAVELMKLEQSFQRRPDQIEQNLGGVGHNVALAASYVGSSVAFCSVVADDLNGQAAMSMLRREKLNTMGIQILPPMLGLRTAQYIAINDRKKNLVLGMADMGILELSDRDLSFDTFWDPIFMRTKPDWLVVDANWSPGVLARWVTSARKHGARIAFEPVSTTKATRIFSKISTPAETTAVIDFSDSFPNHLIDLAAPNSMELASMHSAARDAGLFDSSGWWHVIDGLGMSNAGSRERLISVTSKSLVDQGIPQQSIQLLPFMPCILTKLGSQGVLVSQLLQPNDPRLTCPDAAPYILGRAPSQDGLVGGVYLRLFAPDQVLTGEEVVSVNGAGDTLLGVVIAGLARELGKNEERRLENIISVAQKASIKTLKSPDSVNADIKNLAMLFK</sequence>
<gene>
    <name evidence="7" type="ORF">Egran_03314</name>
</gene>
<evidence type="ECO:0000256" key="1">
    <source>
        <dbReference type="ARBA" id="ARBA00022723"/>
    </source>
</evidence>
<dbReference type="InterPro" id="IPR011611">
    <property type="entry name" value="PfkB_dom"/>
</dbReference>
<feature type="domain" description="Carbohydrate kinase PfkB" evidence="6">
    <location>
        <begin position="266"/>
        <end position="365"/>
    </location>
</feature>
<keyword evidence="1" id="KW-0479">Metal-binding</keyword>
<dbReference type="InterPro" id="IPR022830">
    <property type="entry name" value="Indigdn_synthA-like"/>
</dbReference>
<dbReference type="InterPro" id="IPR007342">
    <property type="entry name" value="PsuG"/>
</dbReference>
<dbReference type="CDD" id="cd01941">
    <property type="entry name" value="YeiC_kinase_like"/>
    <property type="match status" value="1"/>
</dbReference>
<organism evidence="7 8">
    <name type="scientific">Elaphomyces granulatus</name>
    <dbReference type="NCBI Taxonomy" id="519963"/>
    <lineage>
        <taxon>Eukaryota</taxon>
        <taxon>Fungi</taxon>
        <taxon>Dikarya</taxon>
        <taxon>Ascomycota</taxon>
        <taxon>Pezizomycotina</taxon>
        <taxon>Eurotiomycetes</taxon>
        <taxon>Eurotiomycetidae</taxon>
        <taxon>Eurotiales</taxon>
        <taxon>Elaphomycetaceae</taxon>
        <taxon>Elaphomyces</taxon>
    </lineage>
</organism>
<dbReference type="Pfam" id="PF04227">
    <property type="entry name" value="Indigoidine_A"/>
    <property type="match status" value="1"/>
</dbReference>
<evidence type="ECO:0000313" key="8">
    <source>
        <dbReference type="Proteomes" id="UP000243515"/>
    </source>
</evidence>
<keyword evidence="8" id="KW-1185">Reference proteome</keyword>
<evidence type="ECO:0000256" key="4">
    <source>
        <dbReference type="ARBA" id="ARBA00023239"/>
    </source>
</evidence>
<dbReference type="GO" id="GO:0046872">
    <property type="term" value="F:metal ion binding"/>
    <property type="evidence" value="ECO:0007669"/>
    <property type="project" value="UniProtKB-KW"/>
</dbReference>
<evidence type="ECO:0000313" key="7">
    <source>
        <dbReference type="EMBL" id="OXV08920.1"/>
    </source>
</evidence>
<dbReference type="SUPFAM" id="SSF110581">
    <property type="entry name" value="Indigoidine synthase A-like"/>
    <property type="match status" value="1"/>
</dbReference>
<dbReference type="Gene3D" id="3.40.1190.20">
    <property type="match status" value="1"/>
</dbReference>
<dbReference type="OrthoDB" id="198885at2759"/>
<evidence type="ECO:0000256" key="3">
    <source>
        <dbReference type="ARBA" id="ARBA00023211"/>
    </source>
</evidence>
<dbReference type="PANTHER" id="PTHR42909">
    <property type="entry name" value="ZGC:136858"/>
    <property type="match status" value="1"/>
</dbReference>
<dbReference type="PANTHER" id="PTHR42909:SF1">
    <property type="entry name" value="CARBOHYDRATE KINASE PFKB DOMAIN-CONTAINING PROTEIN"/>
    <property type="match status" value="1"/>
</dbReference>
<keyword evidence="3" id="KW-0464">Manganese</keyword>
<proteinExistence type="predicted"/>
<dbReference type="GO" id="GO:0004730">
    <property type="term" value="F:pseudouridylate synthase activity"/>
    <property type="evidence" value="ECO:0007669"/>
    <property type="project" value="InterPro"/>
</dbReference>
<dbReference type="Pfam" id="PF00294">
    <property type="entry name" value="PfkB"/>
    <property type="match status" value="1"/>
</dbReference>